<accession>A0AAW1P8U9</accession>
<dbReference type="InterPro" id="IPR032675">
    <property type="entry name" value="LRR_dom_sf"/>
</dbReference>
<comment type="subcellular location">
    <subcellularLocation>
        <location evidence="1">Cytoplasm</location>
        <location evidence="1">Cytoskeleton</location>
        <location evidence="1">Cilium axoneme</location>
    </subcellularLocation>
</comment>
<dbReference type="Gene3D" id="3.80.10.10">
    <property type="entry name" value="Ribonuclease Inhibitor"/>
    <property type="match status" value="2"/>
</dbReference>
<comment type="caution">
    <text evidence="2">The sequence shown here is derived from an EMBL/GenBank/DDBJ whole genome shotgun (WGS) entry which is preliminary data.</text>
</comment>
<dbReference type="SUPFAM" id="SSF52047">
    <property type="entry name" value="RNI-like"/>
    <property type="match status" value="1"/>
</dbReference>
<proteinExistence type="predicted"/>
<name>A0AAW1P8U9_9CHLO</name>
<organism evidence="2 3">
    <name type="scientific">[Myrmecia] bisecta</name>
    <dbReference type="NCBI Taxonomy" id="41462"/>
    <lineage>
        <taxon>Eukaryota</taxon>
        <taxon>Viridiplantae</taxon>
        <taxon>Chlorophyta</taxon>
        <taxon>core chlorophytes</taxon>
        <taxon>Trebouxiophyceae</taxon>
        <taxon>Trebouxiales</taxon>
        <taxon>Trebouxiaceae</taxon>
        <taxon>Myrmecia</taxon>
    </lineage>
</organism>
<gene>
    <name evidence="2" type="ORF">WJX72_007640</name>
</gene>
<dbReference type="AlphaFoldDB" id="A0AAW1P8U9"/>
<keyword evidence="3" id="KW-1185">Reference proteome</keyword>
<evidence type="ECO:0000313" key="3">
    <source>
        <dbReference type="Proteomes" id="UP001489004"/>
    </source>
</evidence>
<dbReference type="GO" id="GO:0005930">
    <property type="term" value="C:axoneme"/>
    <property type="evidence" value="ECO:0007669"/>
    <property type="project" value="UniProtKB-SubCell"/>
</dbReference>
<evidence type="ECO:0000313" key="2">
    <source>
        <dbReference type="EMBL" id="KAK9804829.1"/>
    </source>
</evidence>
<dbReference type="Proteomes" id="UP001489004">
    <property type="component" value="Unassembled WGS sequence"/>
</dbReference>
<reference evidence="2 3" key="1">
    <citation type="journal article" date="2024" name="Nat. Commun.">
        <title>Phylogenomics reveals the evolutionary origins of lichenization in chlorophyte algae.</title>
        <authorList>
            <person name="Puginier C."/>
            <person name="Libourel C."/>
            <person name="Otte J."/>
            <person name="Skaloud P."/>
            <person name="Haon M."/>
            <person name="Grisel S."/>
            <person name="Petersen M."/>
            <person name="Berrin J.G."/>
            <person name="Delaux P.M."/>
            <person name="Dal Grande F."/>
            <person name="Keller J."/>
        </authorList>
    </citation>
    <scope>NUCLEOTIDE SEQUENCE [LARGE SCALE GENOMIC DNA]</scope>
    <source>
        <strain evidence="2 3">SAG 2043</strain>
    </source>
</reference>
<dbReference type="EMBL" id="JALJOR010000017">
    <property type="protein sequence ID" value="KAK9804829.1"/>
    <property type="molecule type" value="Genomic_DNA"/>
</dbReference>
<evidence type="ECO:0000256" key="1">
    <source>
        <dbReference type="ARBA" id="ARBA00004430"/>
    </source>
</evidence>
<protein>
    <submittedName>
        <fullName evidence="2">Uncharacterized protein</fullName>
    </submittedName>
</protein>
<sequence length="280" mass="30531">MCPPSQWCDRCDELLHVAPQADVALFLAAVKLMASCHLASLFSARLVKLDIDASTTDLHAALPDVLSVLRRLRTLAITLPRNEEPSAQLMLTLAQLPNLTDLTLHFSKCAGAATLAQLPDPSNLRSLHLRGEVGLKFTNDNLAQLSSLSDQEILHMNGRNARTDQCAHAKVTAPCNRVLTLATLPRFPALTSLELFGFTHIGDVAVRTLCTRLPCLSNLGLCSTYLSHAGIGQVSKLQGLRSLSLEDVPLHYQLGAYFDLLTKPRHCLSNTLRISLSILQ</sequence>